<name>A0AAW0DM38_9AGAR</name>
<organism evidence="1 2">
    <name type="scientific">Favolaschia claudopus</name>
    <dbReference type="NCBI Taxonomy" id="2862362"/>
    <lineage>
        <taxon>Eukaryota</taxon>
        <taxon>Fungi</taxon>
        <taxon>Dikarya</taxon>
        <taxon>Basidiomycota</taxon>
        <taxon>Agaricomycotina</taxon>
        <taxon>Agaricomycetes</taxon>
        <taxon>Agaricomycetidae</taxon>
        <taxon>Agaricales</taxon>
        <taxon>Marasmiineae</taxon>
        <taxon>Mycenaceae</taxon>
        <taxon>Favolaschia</taxon>
    </lineage>
</organism>
<accession>A0AAW0DM38</accession>
<reference evidence="1 2" key="1">
    <citation type="journal article" date="2024" name="J Genomics">
        <title>Draft genome sequencing and assembly of Favolaschia claudopus CIRM-BRFM 2984 isolated from oak limbs.</title>
        <authorList>
            <person name="Navarro D."/>
            <person name="Drula E."/>
            <person name="Chaduli D."/>
            <person name="Cazenave R."/>
            <person name="Ahrendt S."/>
            <person name="Wang J."/>
            <person name="Lipzen A."/>
            <person name="Daum C."/>
            <person name="Barry K."/>
            <person name="Grigoriev I.V."/>
            <person name="Favel A."/>
            <person name="Rosso M.N."/>
            <person name="Martin F."/>
        </authorList>
    </citation>
    <scope>NUCLEOTIDE SEQUENCE [LARGE SCALE GENOMIC DNA]</scope>
    <source>
        <strain evidence="1 2">CIRM-BRFM 2984</strain>
    </source>
</reference>
<comment type="caution">
    <text evidence="1">The sequence shown here is derived from an EMBL/GenBank/DDBJ whole genome shotgun (WGS) entry which is preliminary data.</text>
</comment>
<dbReference type="Proteomes" id="UP001362999">
    <property type="component" value="Unassembled WGS sequence"/>
</dbReference>
<keyword evidence="2" id="KW-1185">Reference proteome</keyword>
<gene>
    <name evidence="1" type="ORF">R3P38DRAFT_2861460</name>
</gene>
<dbReference type="Gene3D" id="3.80.10.10">
    <property type="entry name" value="Ribonuclease Inhibitor"/>
    <property type="match status" value="1"/>
</dbReference>
<evidence type="ECO:0000313" key="2">
    <source>
        <dbReference type="Proteomes" id="UP001362999"/>
    </source>
</evidence>
<evidence type="ECO:0008006" key="3">
    <source>
        <dbReference type="Google" id="ProtNLM"/>
    </source>
</evidence>
<dbReference type="InterPro" id="IPR032675">
    <property type="entry name" value="LRR_dom_sf"/>
</dbReference>
<sequence>MSSMSLGPIFPQELLDAIVGHMNLEEYLKTLKSCSLVASILRYSSQRILLSRLNLQRHDYSSVAEHFADSPHCAGYVTTLVIGKEELRCVDWGGAQADTLAEVLSQLHQVQKCQLGGGLMMEGPAIHPLFQDFLSRQPLRELDLRSVNIPASLLLSFMKSLPTISVDRASVADDDATAASPVVGVPTTALTTLTVYSEQVGEFLLQPQSVPFLAKLQHLAIEPSGRRWPAALITAASSTLQHIEFMCQYLDSPLVQSEFPRLTALRVLEFFLSDLASVSRTSVTILGAIRTLAALVLPQMCPALEEVVIKRRFQSDWEGGDRPYVYLSTLLDAMLAAYPTPPRATWSLVMERGSPTVFDAFANAVRAGMPKAKESGRLSLRGQVSSGPQATKRPFPL</sequence>
<dbReference type="EMBL" id="JAWWNJ010000007">
    <property type="protein sequence ID" value="KAK7052633.1"/>
    <property type="molecule type" value="Genomic_DNA"/>
</dbReference>
<evidence type="ECO:0000313" key="1">
    <source>
        <dbReference type="EMBL" id="KAK7052633.1"/>
    </source>
</evidence>
<proteinExistence type="predicted"/>
<dbReference type="SUPFAM" id="SSF52047">
    <property type="entry name" value="RNI-like"/>
    <property type="match status" value="1"/>
</dbReference>
<protein>
    <recommendedName>
        <fullName evidence="3">F-box domain-containing protein</fullName>
    </recommendedName>
</protein>
<dbReference type="AlphaFoldDB" id="A0AAW0DM38"/>